<accession>A0A0A9BBY7</accession>
<protein>
    <submittedName>
        <fullName evidence="1">Uncharacterized protein</fullName>
    </submittedName>
</protein>
<evidence type="ECO:0000313" key="1">
    <source>
        <dbReference type="EMBL" id="JAD61484.1"/>
    </source>
</evidence>
<sequence>MPRCGFRKFRQITYAHITWSINTCCFSTTDKQSSNSKQPGSLY</sequence>
<reference evidence="1" key="1">
    <citation type="submission" date="2014-09" db="EMBL/GenBank/DDBJ databases">
        <authorList>
            <person name="Magalhaes I.L.F."/>
            <person name="Oliveira U."/>
            <person name="Santos F.R."/>
            <person name="Vidigal T.H.D.A."/>
            <person name="Brescovit A.D."/>
            <person name="Santos A.J."/>
        </authorList>
    </citation>
    <scope>NUCLEOTIDE SEQUENCE</scope>
    <source>
        <tissue evidence="1">Shoot tissue taken approximately 20 cm above the soil surface</tissue>
    </source>
</reference>
<organism evidence="1">
    <name type="scientific">Arundo donax</name>
    <name type="common">Giant reed</name>
    <name type="synonym">Donax arundinaceus</name>
    <dbReference type="NCBI Taxonomy" id="35708"/>
    <lineage>
        <taxon>Eukaryota</taxon>
        <taxon>Viridiplantae</taxon>
        <taxon>Streptophyta</taxon>
        <taxon>Embryophyta</taxon>
        <taxon>Tracheophyta</taxon>
        <taxon>Spermatophyta</taxon>
        <taxon>Magnoliopsida</taxon>
        <taxon>Liliopsida</taxon>
        <taxon>Poales</taxon>
        <taxon>Poaceae</taxon>
        <taxon>PACMAD clade</taxon>
        <taxon>Arundinoideae</taxon>
        <taxon>Arundineae</taxon>
        <taxon>Arundo</taxon>
    </lineage>
</organism>
<dbReference type="AlphaFoldDB" id="A0A0A9BBY7"/>
<reference evidence="1" key="2">
    <citation type="journal article" date="2015" name="Data Brief">
        <title>Shoot transcriptome of the giant reed, Arundo donax.</title>
        <authorList>
            <person name="Barrero R.A."/>
            <person name="Guerrero F.D."/>
            <person name="Moolhuijzen P."/>
            <person name="Goolsby J.A."/>
            <person name="Tidwell J."/>
            <person name="Bellgard S.E."/>
            <person name="Bellgard M.I."/>
        </authorList>
    </citation>
    <scope>NUCLEOTIDE SEQUENCE</scope>
    <source>
        <tissue evidence="1">Shoot tissue taken approximately 20 cm above the soil surface</tissue>
    </source>
</reference>
<proteinExistence type="predicted"/>
<name>A0A0A9BBY7_ARUDO</name>
<dbReference type="EMBL" id="GBRH01236411">
    <property type="protein sequence ID" value="JAD61484.1"/>
    <property type="molecule type" value="Transcribed_RNA"/>
</dbReference>